<proteinExistence type="predicted"/>
<protein>
    <submittedName>
        <fullName evidence="1">Uncharacterized protein</fullName>
    </submittedName>
</protein>
<organism evidence="1">
    <name type="scientific">Anguilla anguilla</name>
    <name type="common">European freshwater eel</name>
    <name type="synonym">Muraena anguilla</name>
    <dbReference type="NCBI Taxonomy" id="7936"/>
    <lineage>
        <taxon>Eukaryota</taxon>
        <taxon>Metazoa</taxon>
        <taxon>Chordata</taxon>
        <taxon>Craniata</taxon>
        <taxon>Vertebrata</taxon>
        <taxon>Euteleostomi</taxon>
        <taxon>Actinopterygii</taxon>
        <taxon>Neopterygii</taxon>
        <taxon>Teleostei</taxon>
        <taxon>Anguilliformes</taxon>
        <taxon>Anguillidae</taxon>
        <taxon>Anguilla</taxon>
    </lineage>
</organism>
<name>A0A0E9TX86_ANGAN</name>
<sequence length="30" mass="3334">MLVIHLLLIGGRFFFLGKETAVIKTGICRS</sequence>
<reference evidence="1" key="1">
    <citation type="submission" date="2014-11" db="EMBL/GenBank/DDBJ databases">
        <authorList>
            <person name="Amaro Gonzalez C."/>
        </authorList>
    </citation>
    <scope>NUCLEOTIDE SEQUENCE</scope>
</reference>
<reference evidence="1" key="2">
    <citation type="journal article" date="2015" name="Fish Shellfish Immunol.">
        <title>Early steps in the European eel (Anguilla anguilla)-Vibrio vulnificus interaction in the gills: Role of the RtxA13 toxin.</title>
        <authorList>
            <person name="Callol A."/>
            <person name="Pajuelo D."/>
            <person name="Ebbesson L."/>
            <person name="Teles M."/>
            <person name="MacKenzie S."/>
            <person name="Amaro C."/>
        </authorList>
    </citation>
    <scope>NUCLEOTIDE SEQUENCE</scope>
</reference>
<dbReference type="AlphaFoldDB" id="A0A0E9TX86"/>
<evidence type="ECO:0000313" key="1">
    <source>
        <dbReference type="EMBL" id="JAH57540.1"/>
    </source>
</evidence>
<accession>A0A0E9TX86</accession>
<dbReference type="EMBL" id="GBXM01051037">
    <property type="protein sequence ID" value="JAH57540.1"/>
    <property type="molecule type" value="Transcribed_RNA"/>
</dbReference>